<dbReference type="Proteomes" id="UP000499080">
    <property type="component" value="Unassembled WGS sequence"/>
</dbReference>
<evidence type="ECO:0000313" key="2">
    <source>
        <dbReference type="EMBL" id="GBN48844.1"/>
    </source>
</evidence>
<dbReference type="EMBL" id="BGPR01010950">
    <property type="protein sequence ID" value="GBN48844.1"/>
    <property type="molecule type" value="Genomic_DNA"/>
</dbReference>
<proteinExistence type="predicted"/>
<dbReference type="EMBL" id="BGPR01015596">
    <property type="protein sequence ID" value="GBN69878.1"/>
    <property type="molecule type" value="Genomic_DNA"/>
</dbReference>
<dbReference type="EMBL" id="BGPR01015595">
    <property type="protein sequence ID" value="GBN69872.1"/>
    <property type="molecule type" value="Genomic_DNA"/>
</dbReference>
<dbReference type="EMBL" id="BGPR01010949">
    <property type="protein sequence ID" value="GBN48839.1"/>
    <property type="molecule type" value="Genomic_DNA"/>
</dbReference>
<evidence type="ECO:0000313" key="1">
    <source>
        <dbReference type="EMBL" id="GBN48839.1"/>
    </source>
</evidence>
<reference evidence="2 5" key="1">
    <citation type="journal article" date="2019" name="Sci. Rep.">
        <title>Orb-weaving spider Araneus ventricosus genome elucidates the spidroin gene catalogue.</title>
        <authorList>
            <person name="Kono N."/>
            <person name="Nakamura H."/>
            <person name="Ohtoshi R."/>
            <person name="Moran D.A.P."/>
            <person name="Shinohara A."/>
            <person name="Yoshida Y."/>
            <person name="Fujiwara M."/>
            <person name="Mori M."/>
            <person name="Tomita M."/>
            <person name="Arakawa K."/>
        </authorList>
    </citation>
    <scope>NUCLEOTIDE SEQUENCE [LARGE SCALE GENOMIC DNA]</scope>
</reference>
<evidence type="ECO:0000313" key="5">
    <source>
        <dbReference type="Proteomes" id="UP000499080"/>
    </source>
</evidence>
<accession>A0A4Y2PBR2</accession>
<dbReference type="AlphaFoldDB" id="A0A4Y2PBR2"/>
<evidence type="ECO:0000313" key="3">
    <source>
        <dbReference type="EMBL" id="GBN69872.1"/>
    </source>
</evidence>
<evidence type="ECO:0000313" key="4">
    <source>
        <dbReference type="EMBL" id="GBN69878.1"/>
    </source>
</evidence>
<keyword evidence="5" id="KW-1185">Reference proteome</keyword>
<name>A0A4Y2PBR2_ARAVE</name>
<comment type="caution">
    <text evidence="2">The sequence shown here is derived from an EMBL/GenBank/DDBJ whole genome shotgun (WGS) entry which is preliminary data.</text>
</comment>
<organism evidence="2 5">
    <name type="scientific">Araneus ventricosus</name>
    <name type="common">Orbweaver spider</name>
    <name type="synonym">Epeira ventricosa</name>
    <dbReference type="NCBI Taxonomy" id="182803"/>
    <lineage>
        <taxon>Eukaryota</taxon>
        <taxon>Metazoa</taxon>
        <taxon>Ecdysozoa</taxon>
        <taxon>Arthropoda</taxon>
        <taxon>Chelicerata</taxon>
        <taxon>Arachnida</taxon>
        <taxon>Araneae</taxon>
        <taxon>Araneomorphae</taxon>
        <taxon>Entelegynae</taxon>
        <taxon>Araneoidea</taxon>
        <taxon>Araneidae</taxon>
        <taxon>Araneus</taxon>
    </lineage>
</organism>
<sequence>MRNLCWCPSPSFHASLEGGHLATTYDLACGPLQDGSSLESGFEPGTLRLRRRSLITRPQVRANRLRQEVQDYLRYMTKINTKRDVLGCRGKNTPFLLYGLSI</sequence>
<gene>
    <name evidence="2" type="ORF">AVEN_102196_1</name>
    <name evidence="1" type="ORF">AVEN_106161_1</name>
    <name evidence="3" type="ORF">AVEN_274038_1</name>
    <name evidence="4" type="ORF">AVEN_28504_1</name>
</gene>
<protein>
    <submittedName>
        <fullName evidence="2">Uncharacterized protein</fullName>
    </submittedName>
</protein>